<reference evidence="13" key="1">
    <citation type="submission" date="2023-03" db="EMBL/GenBank/DDBJ databases">
        <authorList>
            <person name="Steffen K."/>
            <person name="Cardenas P."/>
        </authorList>
    </citation>
    <scope>NUCLEOTIDE SEQUENCE</scope>
</reference>
<evidence type="ECO:0000256" key="8">
    <source>
        <dbReference type="ARBA" id="ARBA00023273"/>
    </source>
</evidence>
<dbReference type="PANTHER" id="PTHR14845:SF5">
    <property type="entry name" value="BASAL BODY-ORIENTATION FACTOR 1"/>
    <property type="match status" value="1"/>
</dbReference>
<evidence type="ECO:0000256" key="7">
    <source>
        <dbReference type="ARBA" id="ARBA00023212"/>
    </source>
</evidence>
<evidence type="ECO:0000313" key="13">
    <source>
        <dbReference type="EMBL" id="CAI8048446.1"/>
    </source>
</evidence>
<evidence type="ECO:0000313" key="14">
    <source>
        <dbReference type="Proteomes" id="UP001174909"/>
    </source>
</evidence>
<evidence type="ECO:0000256" key="4">
    <source>
        <dbReference type="ARBA" id="ARBA00022490"/>
    </source>
</evidence>
<comment type="caution">
    <text evidence="13">The sequence shown here is derived from an EMBL/GenBank/DDBJ whole genome shotgun (WGS) entry which is preliminary data.</text>
</comment>
<evidence type="ECO:0000256" key="3">
    <source>
        <dbReference type="ARBA" id="ARBA00015392"/>
    </source>
</evidence>
<accession>A0AA35XDI6</accession>
<comment type="similarity">
    <text evidence="2">Belongs to the BBOF1 family.</text>
</comment>
<evidence type="ECO:0000256" key="9">
    <source>
        <dbReference type="ARBA" id="ARBA00031573"/>
    </source>
</evidence>
<feature type="domain" description="DUF4515" evidence="12">
    <location>
        <begin position="9"/>
        <end position="158"/>
    </location>
</feature>
<feature type="region of interest" description="Disordered" evidence="11">
    <location>
        <begin position="1"/>
        <end position="32"/>
    </location>
</feature>
<evidence type="ECO:0000256" key="11">
    <source>
        <dbReference type="SAM" id="MobiDB-lite"/>
    </source>
</evidence>
<evidence type="ECO:0000256" key="5">
    <source>
        <dbReference type="ARBA" id="ARBA00023054"/>
    </source>
</evidence>
<keyword evidence="8" id="KW-0966">Cell projection</keyword>
<organism evidence="13 14">
    <name type="scientific">Geodia barretti</name>
    <name type="common">Barrett's horny sponge</name>
    <dbReference type="NCBI Taxonomy" id="519541"/>
    <lineage>
        <taxon>Eukaryota</taxon>
        <taxon>Metazoa</taxon>
        <taxon>Porifera</taxon>
        <taxon>Demospongiae</taxon>
        <taxon>Heteroscleromorpha</taxon>
        <taxon>Tetractinellida</taxon>
        <taxon>Astrophorina</taxon>
        <taxon>Geodiidae</taxon>
        <taxon>Geodia</taxon>
    </lineage>
</organism>
<keyword evidence="6" id="KW-0969">Cilium</keyword>
<comment type="subcellular location">
    <subcellularLocation>
        <location evidence="1">Cytoplasm</location>
        <location evidence="1">Cytoskeleton</location>
        <location evidence="1">Cilium basal body</location>
    </subcellularLocation>
</comment>
<dbReference type="Proteomes" id="UP001174909">
    <property type="component" value="Unassembled WGS sequence"/>
</dbReference>
<dbReference type="AlphaFoldDB" id="A0AA35XDI6"/>
<keyword evidence="4" id="KW-0963">Cytoplasm</keyword>
<evidence type="ECO:0000256" key="6">
    <source>
        <dbReference type="ARBA" id="ARBA00023069"/>
    </source>
</evidence>
<feature type="coiled-coil region" evidence="10">
    <location>
        <begin position="134"/>
        <end position="221"/>
    </location>
</feature>
<dbReference type="EMBL" id="CASHTH010003728">
    <property type="protein sequence ID" value="CAI8048446.1"/>
    <property type="molecule type" value="Genomic_DNA"/>
</dbReference>
<feature type="non-terminal residue" evidence="13">
    <location>
        <position position="356"/>
    </location>
</feature>
<keyword evidence="7" id="KW-0206">Cytoskeleton</keyword>
<evidence type="ECO:0000256" key="1">
    <source>
        <dbReference type="ARBA" id="ARBA00004120"/>
    </source>
</evidence>
<evidence type="ECO:0000256" key="10">
    <source>
        <dbReference type="SAM" id="Coils"/>
    </source>
</evidence>
<evidence type="ECO:0000256" key="2">
    <source>
        <dbReference type="ARBA" id="ARBA00007508"/>
    </source>
</evidence>
<dbReference type="InterPro" id="IPR032777">
    <property type="entry name" value="DUF4515"/>
</dbReference>
<dbReference type="Pfam" id="PF14988">
    <property type="entry name" value="DUF4515"/>
    <property type="match status" value="1"/>
</dbReference>
<gene>
    <name evidence="13" type="ORF">GBAR_LOCUS26722</name>
</gene>
<sequence length="356" mass="41509">MSNFSQPSAREKNEMDSQFRSTATEMEEQLQERTEELAVIQGELRTVKEFRKRRAELEAELARLKQSLTDSEQDHQRTLQALEQRVFEEKVRLQKEANRRIAELSERAHCEAVRNLGERTREVYRENLQMSEALALHAARVQELETRTEQLEAANRELGVERDLSGKLLASRVQSVKQYQQQISLLQEKVSSLEASLVTVVREFDEEREKQASLMQRLLQEAREETESQCCRADREAAELAHVRSMARRILEQRSEVEHFLLEALQQVKKEVAGNRSQYCQNAAVAYRTKIREATRGHTHYPAVRTFRAFPESTNSVYHDLTTASTWSDTPIPLYFLYCVKTSIKDYWKCLILRIS</sequence>
<name>A0AA35XDI6_GEOBA</name>
<dbReference type="PANTHER" id="PTHR14845">
    <property type="entry name" value="COILED-COIL DOMAIN-CONTAINING 166"/>
    <property type="match status" value="1"/>
</dbReference>
<keyword evidence="14" id="KW-1185">Reference proteome</keyword>
<keyword evidence="5 10" id="KW-0175">Coiled coil</keyword>
<protein>
    <recommendedName>
        <fullName evidence="3">Basal body-orientation factor 1</fullName>
    </recommendedName>
    <alternativeName>
        <fullName evidence="9">Coiled-coil domain-containing protein 176</fullName>
    </alternativeName>
</protein>
<proteinExistence type="inferred from homology"/>
<evidence type="ECO:0000259" key="12">
    <source>
        <dbReference type="Pfam" id="PF14988"/>
    </source>
</evidence>